<evidence type="ECO:0000256" key="8">
    <source>
        <dbReference type="ARBA" id="ARBA00023224"/>
    </source>
</evidence>
<dbReference type="EnsemblMetazoa" id="XM_024229807.1">
    <property type="protein sequence ID" value="XP_024085575.1"/>
    <property type="gene ID" value="LOC106669009"/>
</dbReference>
<feature type="transmembrane region" description="Helical" evidence="10">
    <location>
        <begin position="237"/>
        <end position="255"/>
    </location>
</feature>
<feature type="transmembrane region" description="Helical" evidence="10">
    <location>
        <begin position="20"/>
        <end position="49"/>
    </location>
</feature>
<dbReference type="PRINTS" id="PR00237">
    <property type="entry name" value="GPCRRHODOPSN"/>
</dbReference>
<evidence type="ECO:0000256" key="4">
    <source>
        <dbReference type="ARBA" id="ARBA00022989"/>
    </source>
</evidence>
<evidence type="ECO:0000259" key="11">
    <source>
        <dbReference type="PROSITE" id="PS50262"/>
    </source>
</evidence>
<keyword evidence="4 10" id="KW-1133">Transmembrane helix</keyword>
<comment type="similarity">
    <text evidence="2 9">Belongs to the G-protein coupled receptor 1 family.</text>
</comment>
<keyword evidence="5 9" id="KW-0297">G-protein coupled receptor</keyword>
<accession>A0A8I6TMW3</accession>
<protein>
    <recommendedName>
        <fullName evidence="11">G-protein coupled receptors family 1 profile domain-containing protein</fullName>
    </recommendedName>
</protein>
<dbReference type="KEGG" id="clec:106669009"/>
<feature type="transmembrane region" description="Helical" evidence="10">
    <location>
        <begin position="182"/>
        <end position="206"/>
    </location>
</feature>
<dbReference type="EnsemblMetazoa" id="XM_014398253.2">
    <property type="protein sequence ID" value="XP_014253739.1"/>
    <property type="gene ID" value="LOC106669009"/>
</dbReference>
<dbReference type="PROSITE" id="PS50262">
    <property type="entry name" value="G_PROTEIN_RECEP_F1_2"/>
    <property type="match status" value="1"/>
</dbReference>
<feature type="transmembrane region" description="Helical" evidence="10">
    <location>
        <begin position="140"/>
        <end position="162"/>
    </location>
</feature>
<evidence type="ECO:0000313" key="12">
    <source>
        <dbReference type="EnsemblMetazoa" id="XP_024085576.1"/>
    </source>
</evidence>
<dbReference type="EnsemblMetazoa" id="XM_024229808.1">
    <property type="protein sequence ID" value="XP_024085576.1"/>
    <property type="gene ID" value="LOC106669009"/>
</dbReference>
<evidence type="ECO:0000256" key="7">
    <source>
        <dbReference type="ARBA" id="ARBA00023170"/>
    </source>
</evidence>
<feature type="transmembrane region" description="Helical" evidence="10">
    <location>
        <begin position="275"/>
        <end position="298"/>
    </location>
</feature>
<dbReference type="Gene3D" id="1.20.1070.10">
    <property type="entry name" value="Rhodopsin 7-helix transmembrane proteins"/>
    <property type="match status" value="1"/>
</dbReference>
<comment type="subcellular location">
    <subcellularLocation>
        <location evidence="1">Membrane</location>
        <topology evidence="1">Multi-pass membrane protein</topology>
    </subcellularLocation>
</comment>
<dbReference type="RefSeq" id="XP_024085576.1">
    <property type="nucleotide sequence ID" value="XM_024229808.1"/>
</dbReference>
<evidence type="ECO:0000256" key="6">
    <source>
        <dbReference type="ARBA" id="ARBA00023136"/>
    </source>
</evidence>
<dbReference type="FunFam" id="1.20.1070.10:FF:000291">
    <property type="entry name" value="Predicted protein"/>
    <property type="match status" value="1"/>
</dbReference>
<keyword evidence="8 9" id="KW-0807">Transducer</keyword>
<evidence type="ECO:0000256" key="2">
    <source>
        <dbReference type="ARBA" id="ARBA00010663"/>
    </source>
</evidence>
<dbReference type="PRINTS" id="PR01012">
    <property type="entry name" value="NRPEPTIDEYR"/>
</dbReference>
<keyword evidence="7 9" id="KW-0675">Receptor</keyword>
<dbReference type="RefSeq" id="XP_014253739.1">
    <property type="nucleotide sequence ID" value="XM_014398253.2"/>
</dbReference>
<feature type="transmembrane region" description="Helical" evidence="10">
    <location>
        <begin position="61"/>
        <end position="79"/>
    </location>
</feature>
<evidence type="ECO:0000256" key="3">
    <source>
        <dbReference type="ARBA" id="ARBA00022692"/>
    </source>
</evidence>
<dbReference type="InterPro" id="IPR000276">
    <property type="entry name" value="GPCR_Rhodpsn"/>
</dbReference>
<dbReference type="RefSeq" id="XP_014253738.1">
    <property type="nucleotide sequence ID" value="XM_014398252.2"/>
</dbReference>
<dbReference type="EnsemblMetazoa" id="XM_014398252.2">
    <property type="protein sequence ID" value="XP_014253738.1"/>
    <property type="gene ID" value="LOC106669009"/>
</dbReference>
<dbReference type="InterPro" id="IPR017452">
    <property type="entry name" value="GPCR_Rhodpsn_7TM"/>
</dbReference>
<dbReference type="OrthoDB" id="9445642at2759"/>
<dbReference type="GO" id="GO:0005886">
    <property type="term" value="C:plasma membrane"/>
    <property type="evidence" value="ECO:0007669"/>
    <property type="project" value="TreeGrafter"/>
</dbReference>
<sequence length="358" mass="40916">MNISNETLPLDEELLYDVPVSLIVFLSFCYGSISVAAVVGNGLVIWVIVTSRRMRNVTNYYIANLALADIAIGLFAIPFEFQAALLQKWLLPAFMCAFCPFVKSLSISVSVLTLSAIALDRYKAILHPLKCRARVSRLQFKMVITFIWIIGGIMGAPFMYALRVVDKDGQPFCDNVNISEEVWFWYHVALFLLQYLIPLIVISFAYTRMSLSLWGATAPGNAQSERDANIMRNKKKVIKMLVIVVVLFGLCWLPLQTYKVLQGITDINDYRFINIFFFGFDWLAMSNSCCNPFIYAIYNEKFKREFQVRLRAPCIKKQSSQHTDPLTRELSGFESTRFDWKRTSTMKNGLKPCTISLN</sequence>
<dbReference type="PANTHER" id="PTHR45695:SF9">
    <property type="entry name" value="LEUCOKININ RECEPTOR"/>
    <property type="match status" value="1"/>
</dbReference>
<keyword evidence="3 9" id="KW-0812">Transmembrane</keyword>
<organism evidence="12 13">
    <name type="scientific">Cimex lectularius</name>
    <name type="common">Bed bug</name>
    <name type="synonym">Acanthia lectularia</name>
    <dbReference type="NCBI Taxonomy" id="79782"/>
    <lineage>
        <taxon>Eukaryota</taxon>
        <taxon>Metazoa</taxon>
        <taxon>Ecdysozoa</taxon>
        <taxon>Arthropoda</taxon>
        <taxon>Hexapoda</taxon>
        <taxon>Insecta</taxon>
        <taxon>Pterygota</taxon>
        <taxon>Neoptera</taxon>
        <taxon>Paraneoptera</taxon>
        <taxon>Hemiptera</taxon>
        <taxon>Heteroptera</taxon>
        <taxon>Panheteroptera</taxon>
        <taxon>Cimicomorpha</taxon>
        <taxon>Cimicidae</taxon>
        <taxon>Cimex</taxon>
    </lineage>
</organism>
<dbReference type="SUPFAM" id="SSF81321">
    <property type="entry name" value="Family A G protein-coupled receptor-like"/>
    <property type="match status" value="1"/>
</dbReference>
<evidence type="ECO:0000256" key="9">
    <source>
        <dbReference type="RuleBase" id="RU000688"/>
    </source>
</evidence>
<name>A0A8I6TMW3_CIMLE</name>
<evidence type="ECO:0000256" key="1">
    <source>
        <dbReference type="ARBA" id="ARBA00004141"/>
    </source>
</evidence>
<dbReference type="RefSeq" id="XP_024085575.1">
    <property type="nucleotide sequence ID" value="XM_024229807.1"/>
</dbReference>
<dbReference type="AlphaFoldDB" id="A0A8I6TMW3"/>
<reference evidence="12" key="1">
    <citation type="submission" date="2022-01" db="UniProtKB">
        <authorList>
            <consortium name="EnsemblMetazoa"/>
        </authorList>
    </citation>
    <scope>IDENTIFICATION</scope>
</reference>
<dbReference type="InterPro" id="IPR000611">
    <property type="entry name" value="NPY_rcpt"/>
</dbReference>
<feature type="transmembrane region" description="Helical" evidence="10">
    <location>
        <begin position="91"/>
        <end position="119"/>
    </location>
</feature>
<keyword evidence="6 10" id="KW-0472">Membrane</keyword>
<evidence type="ECO:0000313" key="13">
    <source>
        <dbReference type="Proteomes" id="UP000494040"/>
    </source>
</evidence>
<dbReference type="GO" id="GO:0004983">
    <property type="term" value="F:neuropeptide Y receptor activity"/>
    <property type="evidence" value="ECO:0007669"/>
    <property type="project" value="InterPro"/>
</dbReference>
<dbReference type="PANTHER" id="PTHR45695">
    <property type="entry name" value="LEUCOKININ RECEPTOR-RELATED"/>
    <property type="match status" value="1"/>
</dbReference>
<feature type="domain" description="G-protein coupled receptors family 1 profile" evidence="11">
    <location>
        <begin position="40"/>
        <end position="295"/>
    </location>
</feature>
<dbReference type="OMA" id="RFRICRV"/>
<keyword evidence="13" id="KW-1185">Reference proteome</keyword>
<dbReference type="SMART" id="SM01381">
    <property type="entry name" value="7TM_GPCR_Srsx"/>
    <property type="match status" value="1"/>
</dbReference>
<proteinExistence type="inferred from homology"/>
<evidence type="ECO:0000256" key="5">
    <source>
        <dbReference type="ARBA" id="ARBA00023040"/>
    </source>
</evidence>
<evidence type="ECO:0000256" key="10">
    <source>
        <dbReference type="SAM" id="Phobius"/>
    </source>
</evidence>
<dbReference type="GeneID" id="106669009"/>
<dbReference type="Pfam" id="PF00001">
    <property type="entry name" value="7tm_1"/>
    <property type="match status" value="1"/>
</dbReference>
<dbReference type="Proteomes" id="UP000494040">
    <property type="component" value="Unassembled WGS sequence"/>
</dbReference>
<dbReference type="PROSITE" id="PS00237">
    <property type="entry name" value="G_PROTEIN_RECEP_F1_1"/>
    <property type="match status" value="1"/>
</dbReference>